<evidence type="ECO:0000256" key="1">
    <source>
        <dbReference type="ARBA" id="ARBA00022737"/>
    </source>
</evidence>
<comment type="caution">
    <text evidence="3">Lacks conserved residue(s) required for the propagation of feature annotation.</text>
</comment>
<dbReference type="InterPro" id="IPR013806">
    <property type="entry name" value="Kringle-like"/>
</dbReference>
<dbReference type="PROSITE" id="PS51092">
    <property type="entry name" value="FN2_2"/>
    <property type="match status" value="1"/>
</dbReference>
<name>A0A813MEW6_9BILA</name>
<evidence type="ECO:0000313" key="7">
    <source>
        <dbReference type="Proteomes" id="UP000663879"/>
    </source>
</evidence>
<evidence type="ECO:0000256" key="2">
    <source>
        <dbReference type="ARBA" id="ARBA00023157"/>
    </source>
</evidence>
<feature type="chain" id="PRO_5032357156" description="Fibronectin type-II domain-containing protein" evidence="4">
    <location>
        <begin position="23"/>
        <end position="462"/>
    </location>
</feature>
<organism evidence="6 7">
    <name type="scientific">Brachionus calyciflorus</name>
    <dbReference type="NCBI Taxonomy" id="104777"/>
    <lineage>
        <taxon>Eukaryota</taxon>
        <taxon>Metazoa</taxon>
        <taxon>Spiralia</taxon>
        <taxon>Gnathifera</taxon>
        <taxon>Rotifera</taxon>
        <taxon>Eurotatoria</taxon>
        <taxon>Monogononta</taxon>
        <taxon>Pseudotrocha</taxon>
        <taxon>Ploima</taxon>
        <taxon>Brachionidae</taxon>
        <taxon>Brachionus</taxon>
    </lineage>
</organism>
<reference evidence="6" key="1">
    <citation type="submission" date="2021-02" db="EMBL/GenBank/DDBJ databases">
        <authorList>
            <person name="Nowell W R."/>
        </authorList>
    </citation>
    <scope>NUCLEOTIDE SEQUENCE</scope>
    <source>
        <strain evidence="6">Ploen Becks lab</strain>
    </source>
</reference>
<dbReference type="InterPro" id="IPR036943">
    <property type="entry name" value="FN_type2_sf"/>
</dbReference>
<dbReference type="OrthoDB" id="10043185at2759"/>
<dbReference type="AlphaFoldDB" id="A0A813MEW6"/>
<dbReference type="EMBL" id="CAJNOC010000081">
    <property type="protein sequence ID" value="CAF0713214.1"/>
    <property type="molecule type" value="Genomic_DNA"/>
</dbReference>
<keyword evidence="2 3" id="KW-1015">Disulfide bond</keyword>
<dbReference type="SUPFAM" id="SSF57440">
    <property type="entry name" value="Kringle-like"/>
    <property type="match status" value="2"/>
</dbReference>
<feature type="disulfide bond" evidence="3">
    <location>
        <begin position="33"/>
        <end position="59"/>
    </location>
</feature>
<dbReference type="Proteomes" id="UP000663879">
    <property type="component" value="Unassembled WGS sequence"/>
</dbReference>
<dbReference type="InterPro" id="IPR001283">
    <property type="entry name" value="CRISP-related"/>
</dbReference>
<dbReference type="Gene3D" id="3.40.33.10">
    <property type="entry name" value="CAP"/>
    <property type="match status" value="1"/>
</dbReference>
<dbReference type="SMART" id="SM00059">
    <property type="entry name" value="FN2"/>
    <property type="match status" value="1"/>
</dbReference>
<proteinExistence type="predicted"/>
<feature type="signal peptide" evidence="4">
    <location>
        <begin position="1"/>
        <end position="22"/>
    </location>
</feature>
<dbReference type="PANTHER" id="PTHR10334">
    <property type="entry name" value="CYSTEINE-RICH SECRETORY PROTEIN-RELATED"/>
    <property type="match status" value="1"/>
</dbReference>
<evidence type="ECO:0000259" key="5">
    <source>
        <dbReference type="PROSITE" id="PS51092"/>
    </source>
</evidence>
<comment type="caution">
    <text evidence="6">The sequence shown here is derived from an EMBL/GenBank/DDBJ whole genome shotgun (WGS) entry which is preliminary data.</text>
</comment>
<dbReference type="Pfam" id="PF00040">
    <property type="entry name" value="fn2"/>
    <property type="match status" value="2"/>
</dbReference>
<dbReference type="Gene3D" id="2.10.10.10">
    <property type="entry name" value="Fibronectin, type II, collagen-binding"/>
    <property type="match status" value="2"/>
</dbReference>
<evidence type="ECO:0000256" key="3">
    <source>
        <dbReference type="PROSITE-ProRule" id="PRU00479"/>
    </source>
</evidence>
<keyword evidence="4" id="KW-0732">Signal</keyword>
<dbReference type="SMART" id="SM00198">
    <property type="entry name" value="SCP"/>
    <property type="match status" value="1"/>
</dbReference>
<keyword evidence="1" id="KW-0677">Repeat</keyword>
<keyword evidence="7" id="KW-1185">Reference proteome</keyword>
<dbReference type="InterPro" id="IPR000562">
    <property type="entry name" value="FN_type2_dom"/>
</dbReference>
<dbReference type="Pfam" id="PF00188">
    <property type="entry name" value="CAP"/>
    <property type="match status" value="1"/>
</dbReference>
<feature type="domain" description="Fibronectin type-II" evidence="5">
    <location>
        <begin position="28"/>
        <end position="74"/>
    </location>
</feature>
<accession>A0A813MEW6</accession>
<dbReference type="InterPro" id="IPR014044">
    <property type="entry name" value="CAP_dom"/>
</dbReference>
<protein>
    <recommendedName>
        <fullName evidence="5">Fibronectin type-II domain-containing protein</fullName>
    </recommendedName>
</protein>
<dbReference type="InterPro" id="IPR035940">
    <property type="entry name" value="CAP_sf"/>
</dbReference>
<sequence length="462" mass="53049">MLKFLNWCLLALTLAYFRPVLTQDPFVKSNSMCVFPFVFNSKTYYDCAPADSNKFFPWCPTVKNNIGIWSYCIDYFKSNWVCVDNCRVIDKYPQCQLSNGRVKYCLEKLINSTQTPVGSCAKEYSDISPYHTACLPARPNVIKAGVSLQDKVEILALHNNYRRNTTVKGTRMQKIYWDEELAMVAQKHANRCQFPHDNSLLRSLPGRGRVTGQNLMVTTTWRPFAEEFNTMFELEKLMWVFGYGIKPEYALFDGSAGHYLMLVTEDVSRIGCGYAECVYYNRVDRHLVCNYNYPFLAGMEKTPYKNGTACADCPGKCDNGLCDCKGMECWNGGTLNLNTCTCTCDPFYTGDRCQTRFPEGLDSQGCYFPFYYDDKLNFDCLDWGGGDVWCSTTKYYGDGDPPDIQCVPKSGKRKRGNFKTKVDEEINFESNSMEEESMFEDYVPKKRNPGSKIRERINKMTF</sequence>
<evidence type="ECO:0000313" key="6">
    <source>
        <dbReference type="EMBL" id="CAF0713214.1"/>
    </source>
</evidence>
<gene>
    <name evidence="6" type="ORF">OXX778_LOCUS1309</name>
</gene>
<dbReference type="SUPFAM" id="SSF55797">
    <property type="entry name" value="PR-1-like"/>
    <property type="match status" value="1"/>
</dbReference>
<evidence type="ECO:0000256" key="4">
    <source>
        <dbReference type="SAM" id="SignalP"/>
    </source>
</evidence>
<dbReference type="CDD" id="cd05380">
    <property type="entry name" value="CAP_euk"/>
    <property type="match status" value="1"/>
</dbReference>